<dbReference type="InterPro" id="IPR025110">
    <property type="entry name" value="AMP-bd_C"/>
</dbReference>
<evidence type="ECO:0000259" key="2">
    <source>
        <dbReference type="Pfam" id="PF13193"/>
    </source>
</evidence>
<sequence length="556" mass="62253">MNKVIQKSWPTDVRKQLTYRLGEIPLHEYVKKNAKYQPDRTALQFYGKAITWHALDDAIDRLSQFFIEKGIQKGDRIGLYMQNCPQYIIGHFAVQRIGGVVVPLNPMYKETELIYLVNEAAMRIIIAGQELYSRIQNIAQEIKSLEFTITTNYADFLPEELAIPFPEELMLPKQSSDYAFDLLSIIDETDPLQDYPVLDIWEDVALLVFTSGTTGRPKGAMLTHGNALFKTAAAVSSNQIRSNDVLLAVAPLCHIAGMLMGVNILVYSGCETVLLTKFEPQTAITAIEKYQVTTWYSIAVMNTAILNMPGIEERNLTSLRLNMATSFGLPVTEPLALRWRDVTDGCLMFEAAYGLSETHTGDTFMPQENVKYGTCGIPTYETEIKIIESSTGEEVPIGTQGEIIVKNPGVFKGYLNRPEATAETLRDGWVYTGDIGKLDEDGYLYYLGRVKELIKCSGYSVFPEDVEALLGKHPAVLQSVAVGIPDKKRGESVKAFVVLKPAYKGTIQVSEIITWAKENMAAYKYPREIEFIESLPTTSSGKVLRRLLKKEREADD</sequence>
<keyword evidence="4" id="KW-1185">Reference proteome</keyword>
<dbReference type="Proteomes" id="UP001596109">
    <property type="component" value="Unassembled WGS sequence"/>
</dbReference>
<dbReference type="EMBL" id="JBHSNO010000006">
    <property type="protein sequence ID" value="MFC5589827.1"/>
    <property type="molecule type" value="Genomic_DNA"/>
</dbReference>
<dbReference type="Gene3D" id="3.30.300.30">
    <property type="match status" value="1"/>
</dbReference>
<dbReference type="PANTHER" id="PTHR43767:SF1">
    <property type="entry name" value="NONRIBOSOMAL PEPTIDE SYNTHASE PES1 (EUROFUNG)-RELATED"/>
    <property type="match status" value="1"/>
</dbReference>
<evidence type="ECO:0000313" key="3">
    <source>
        <dbReference type="EMBL" id="MFC5589827.1"/>
    </source>
</evidence>
<dbReference type="Pfam" id="PF13193">
    <property type="entry name" value="AMP-binding_C"/>
    <property type="match status" value="1"/>
</dbReference>
<feature type="domain" description="AMP-binding enzyme C-terminal" evidence="2">
    <location>
        <begin position="466"/>
        <end position="542"/>
    </location>
</feature>
<dbReference type="InterPro" id="IPR020845">
    <property type="entry name" value="AMP-binding_CS"/>
</dbReference>
<feature type="domain" description="AMP-dependent synthetase/ligase" evidence="1">
    <location>
        <begin position="31"/>
        <end position="415"/>
    </location>
</feature>
<organism evidence="3 4">
    <name type="scientific">Sporosarcina soli</name>
    <dbReference type="NCBI Taxonomy" id="334736"/>
    <lineage>
        <taxon>Bacteria</taxon>
        <taxon>Bacillati</taxon>
        <taxon>Bacillota</taxon>
        <taxon>Bacilli</taxon>
        <taxon>Bacillales</taxon>
        <taxon>Caryophanaceae</taxon>
        <taxon>Sporosarcina</taxon>
    </lineage>
</organism>
<proteinExistence type="predicted"/>
<dbReference type="PROSITE" id="PS00455">
    <property type="entry name" value="AMP_BINDING"/>
    <property type="match status" value="1"/>
</dbReference>
<dbReference type="InterPro" id="IPR045851">
    <property type="entry name" value="AMP-bd_C_sf"/>
</dbReference>
<evidence type="ECO:0000313" key="4">
    <source>
        <dbReference type="Proteomes" id="UP001596109"/>
    </source>
</evidence>
<dbReference type="SUPFAM" id="SSF56801">
    <property type="entry name" value="Acetyl-CoA synthetase-like"/>
    <property type="match status" value="1"/>
</dbReference>
<name>A0ABW0TKG7_9BACL</name>
<accession>A0ABW0TKG7</accession>
<gene>
    <name evidence="3" type="ORF">ACFPRA_13055</name>
</gene>
<dbReference type="PANTHER" id="PTHR43767">
    <property type="entry name" value="LONG-CHAIN-FATTY-ACID--COA LIGASE"/>
    <property type="match status" value="1"/>
</dbReference>
<dbReference type="Gene3D" id="3.40.50.12780">
    <property type="entry name" value="N-terminal domain of ligase-like"/>
    <property type="match status" value="1"/>
</dbReference>
<dbReference type="InterPro" id="IPR050237">
    <property type="entry name" value="ATP-dep_AMP-bd_enzyme"/>
</dbReference>
<dbReference type="InterPro" id="IPR000873">
    <property type="entry name" value="AMP-dep_synth/lig_dom"/>
</dbReference>
<reference evidence="4" key="1">
    <citation type="journal article" date="2019" name="Int. J. Syst. Evol. Microbiol.">
        <title>The Global Catalogue of Microorganisms (GCM) 10K type strain sequencing project: providing services to taxonomists for standard genome sequencing and annotation.</title>
        <authorList>
            <consortium name="The Broad Institute Genomics Platform"/>
            <consortium name="The Broad Institute Genome Sequencing Center for Infectious Disease"/>
            <person name="Wu L."/>
            <person name="Ma J."/>
        </authorList>
    </citation>
    <scope>NUCLEOTIDE SEQUENCE [LARGE SCALE GENOMIC DNA]</scope>
    <source>
        <strain evidence="4">CGMCC 4.1434</strain>
    </source>
</reference>
<dbReference type="InterPro" id="IPR042099">
    <property type="entry name" value="ANL_N_sf"/>
</dbReference>
<dbReference type="RefSeq" id="WP_381435310.1">
    <property type="nucleotide sequence ID" value="NZ_JBHSNO010000006.1"/>
</dbReference>
<evidence type="ECO:0000259" key="1">
    <source>
        <dbReference type="Pfam" id="PF00501"/>
    </source>
</evidence>
<protein>
    <submittedName>
        <fullName evidence="3">AMP-binding protein</fullName>
    </submittedName>
</protein>
<dbReference type="Pfam" id="PF00501">
    <property type="entry name" value="AMP-binding"/>
    <property type="match status" value="1"/>
</dbReference>
<comment type="caution">
    <text evidence="3">The sequence shown here is derived from an EMBL/GenBank/DDBJ whole genome shotgun (WGS) entry which is preliminary data.</text>
</comment>